<feature type="domain" description="Ferrous iron transporter FeoA-like" evidence="2">
    <location>
        <begin position="78"/>
        <end position="142"/>
    </location>
</feature>
<dbReference type="InterPro" id="IPR007167">
    <property type="entry name" value="Fe-transptr_FeoA-like"/>
</dbReference>
<dbReference type="InterPro" id="IPR052713">
    <property type="entry name" value="FeoA"/>
</dbReference>
<evidence type="ECO:0000313" key="3">
    <source>
        <dbReference type="PDB" id="2K5I"/>
    </source>
</evidence>
<proteinExistence type="evidence at protein level"/>
<reference evidence="3 4" key="1">
    <citation type="submission" date="2008-06" db="PDB data bank">
        <title>NMR chemical shift assignments of iron(ii) transport protein a from clostridium thermocellum , northeast structural genomics consortium (nesg) target vr131.</title>
        <authorList>
            <person name="Liu g."/>
            <person name="Xiao r."/>
            <person name="Montelione G.T."/>
        </authorList>
    </citation>
    <scope>STRUCTURE BY NMR</scope>
</reference>
<dbReference type="PANTHER" id="PTHR42954:SF2">
    <property type="entry name" value="FE(2+) TRANSPORT PROTEIN A"/>
    <property type="match status" value="1"/>
</dbReference>
<accession>D0VWX0</accession>
<dbReference type="AlphaFoldDB" id="D0VWX0"/>
<keyword evidence="3 4" id="KW-0002">3D-structure</keyword>
<protein>
    <submittedName>
        <fullName evidence="3">Iron transport protein</fullName>
    </submittedName>
</protein>
<dbReference type="PANTHER" id="PTHR42954">
    <property type="entry name" value="FE(2+) TRANSPORT PROTEIN A"/>
    <property type="match status" value="1"/>
</dbReference>
<dbReference type="SMART" id="SM00899">
    <property type="entry name" value="FeoA"/>
    <property type="match status" value="2"/>
</dbReference>
<dbReference type="SUPFAM" id="SSF50037">
    <property type="entry name" value="C-terminal domain of transcriptional repressors"/>
    <property type="match status" value="2"/>
</dbReference>
<evidence type="ECO:0000256" key="1">
    <source>
        <dbReference type="ARBA" id="ARBA00023004"/>
    </source>
</evidence>
<dbReference type="InterPro" id="IPR038157">
    <property type="entry name" value="FeoA_core_dom"/>
</dbReference>
<dbReference type="PDBsum" id="2K5I"/>
<keyword evidence="1" id="KW-0408">Iron</keyword>
<evidence type="ECO:0000259" key="2">
    <source>
        <dbReference type="SMART" id="SM00899"/>
    </source>
</evidence>
<name>D0VWX0_ACETH</name>
<dbReference type="PDB" id="2K5I">
    <property type="method" value="NMR"/>
    <property type="chains" value="A=1-162"/>
</dbReference>
<sequence>MKLSRLVPGVPARIKRLEVSGELHEKLVGMGFVPGEEIEIVQVAPLGDPIVCKIGNRNITLRKREADLIEVEVVGGELPLILADDGTYEITKLNGGRRFLFRMKNLGIESGKKIQVSGRRYYIEGREIDLGYGEATKIWVRRVSDAGEESHPQKLEHHHHHH</sequence>
<organism evidence="3">
    <name type="scientific">Acetivibrio thermocellus</name>
    <name type="common">Hungateiclostridium thermocellum</name>
    <name type="synonym">Clostridium thermocellum</name>
    <dbReference type="NCBI Taxonomy" id="1515"/>
    <lineage>
        <taxon>Bacteria</taxon>
        <taxon>Bacillati</taxon>
        <taxon>Bacillota</taxon>
        <taxon>Clostridia</taxon>
        <taxon>Eubacteriales</taxon>
        <taxon>Oscillospiraceae</taxon>
        <taxon>Acetivibrio</taxon>
    </lineage>
</organism>
<evidence type="ECO:0007829" key="4">
    <source>
        <dbReference type="PDB" id="2K5I"/>
    </source>
</evidence>
<dbReference type="EvolutionaryTrace" id="D0VWX0"/>
<dbReference type="SMR" id="D0VWX0"/>
<dbReference type="Pfam" id="PF04023">
    <property type="entry name" value="FeoA"/>
    <property type="match status" value="1"/>
</dbReference>
<dbReference type="GO" id="GO:0046914">
    <property type="term" value="F:transition metal ion binding"/>
    <property type="evidence" value="ECO:0007669"/>
    <property type="project" value="InterPro"/>
</dbReference>
<dbReference type="Gene3D" id="2.30.30.90">
    <property type="match status" value="2"/>
</dbReference>
<dbReference type="InterPro" id="IPR008988">
    <property type="entry name" value="Transcriptional_repressor_C"/>
</dbReference>
<feature type="domain" description="Ferrous iron transporter FeoA-like" evidence="2">
    <location>
        <begin position="1"/>
        <end position="73"/>
    </location>
</feature>